<keyword evidence="3" id="KW-0804">Transcription</keyword>
<accession>A0A0S4QNS8</accession>
<dbReference type="InterPro" id="IPR011711">
    <property type="entry name" value="GntR_C"/>
</dbReference>
<dbReference type="Gene3D" id="1.20.120.530">
    <property type="entry name" value="GntR ligand-binding domain-like"/>
    <property type="match status" value="1"/>
</dbReference>
<dbReference type="Gene3D" id="1.10.10.10">
    <property type="entry name" value="Winged helix-like DNA-binding domain superfamily/Winged helix DNA-binding domain"/>
    <property type="match status" value="1"/>
</dbReference>
<evidence type="ECO:0000259" key="4">
    <source>
        <dbReference type="PROSITE" id="PS50949"/>
    </source>
</evidence>
<dbReference type="AlphaFoldDB" id="A0A0S4QNS8"/>
<keyword evidence="1" id="KW-0805">Transcription regulation</keyword>
<dbReference type="PANTHER" id="PTHR43537:SF45">
    <property type="entry name" value="GNTR FAMILY REGULATORY PROTEIN"/>
    <property type="match status" value="1"/>
</dbReference>
<reference evidence="6" key="1">
    <citation type="submission" date="2015-11" db="EMBL/GenBank/DDBJ databases">
        <authorList>
            <person name="Varghese N."/>
        </authorList>
    </citation>
    <scope>NUCLEOTIDE SEQUENCE [LARGE SCALE GENOMIC DNA]</scope>
    <source>
        <strain evidence="6">DSM 45899</strain>
    </source>
</reference>
<dbReference type="CDD" id="cd07377">
    <property type="entry name" value="WHTH_GntR"/>
    <property type="match status" value="1"/>
</dbReference>
<dbReference type="SUPFAM" id="SSF48008">
    <property type="entry name" value="GntR ligand-binding domain-like"/>
    <property type="match status" value="1"/>
</dbReference>
<organism evidence="5 6">
    <name type="scientific">Parafrankia irregularis</name>
    <dbReference type="NCBI Taxonomy" id="795642"/>
    <lineage>
        <taxon>Bacteria</taxon>
        <taxon>Bacillati</taxon>
        <taxon>Actinomycetota</taxon>
        <taxon>Actinomycetes</taxon>
        <taxon>Frankiales</taxon>
        <taxon>Frankiaceae</taxon>
        <taxon>Parafrankia</taxon>
    </lineage>
</organism>
<evidence type="ECO:0000313" key="6">
    <source>
        <dbReference type="Proteomes" id="UP000198802"/>
    </source>
</evidence>
<evidence type="ECO:0000256" key="1">
    <source>
        <dbReference type="ARBA" id="ARBA00023015"/>
    </source>
</evidence>
<evidence type="ECO:0000313" key="5">
    <source>
        <dbReference type="EMBL" id="CUU56873.1"/>
    </source>
</evidence>
<dbReference type="Proteomes" id="UP000198802">
    <property type="component" value="Unassembled WGS sequence"/>
</dbReference>
<dbReference type="Pfam" id="PF07729">
    <property type="entry name" value="FCD"/>
    <property type="match status" value="1"/>
</dbReference>
<dbReference type="Pfam" id="PF00392">
    <property type="entry name" value="GntR"/>
    <property type="match status" value="1"/>
</dbReference>
<keyword evidence="6" id="KW-1185">Reference proteome</keyword>
<dbReference type="EMBL" id="FAOZ01000009">
    <property type="protein sequence ID" value="CUU56873.1"/>
    <property type="molecule type" value="Genomic_DNA"/>
</dbReference>
<dbReference type="GO" id="GO:0003677">
    <property type="term" value="F:DNA binding"/>
    <property type="evidence" value="ECO:0007669"/>
    <property type="project" value="UniProtKB-KW"/>
</dbReference>
<evidence type="ECO:0000256" key="2">
    <source>
        <dbReference type="ARBA" id="ARBA00023125"/>
    </source>
</evidence>
<protein>
    <submittedName>
        <fullName evidence="5">DNA-binding transcriptional regulator, GntR family</fullName>
    </submittedName>
</protein>
<name>A0A0S4QNS8_9ACTN</name>
<dbReference type="InterPro" id="IPR008920">
    <property type="entry name" value="TF_FadR/GntR_C"/>
</dbReference>
<dbReference type="InterPro" id="IPR036390">
    <property type="entry name" value="WH_DNA-bd_sf"/>
</dbReference>
<dbReference type="PANTHER" id="PTHR43537">
    <property type="entry name" value="TRANSCRIPTIONAL REGULATOR, GNTR FAMILY"/>
    <property type="match status" value="1"/>
</dbReference>
<dbReference type="InterPro" id="IPR000524">
    <property type="entry name" value="Tscrpt_reg_HTH_GntR"/>
</dbReference>
<dbReference type="SUPFAM" id="SSF46785">
    <property type="entry name" value="Winged helix' DNA-binding domain"/>
    <property type="match status" value="1"/>
</dbReference>
<dbReference type="InterPro" id="IPR036388">
    <property type="entry name" value="WH-like_DNA-bd_sf"/>
</dbReference>
<gene>
    <name evidence="5" type="ORF">Ga0074812_10993</name>
</gene>
<dbReference type="RefSeq" id="WP_091277711.1">
    <property type="nucleotide sequence ID" value="NZ_FAOZ01000009.1"/>
</dbReference>
<keyword evidence="2 5" id="KW-0238">DNA-binding</keyword>
<dbReference type="PROSITE" id="PS50949">
    <property type="entry name" value="HTH_GNTR"/>
    <property type="match status" value="1"/>
</dbReference>
<proteinExistence type="predicted"/>
<dbReference type="SMART" id="SM00345">
    <property type="entry name" value="HTH_GNTR"/>
    <property type="match status" value="1"/>
</dbReference>
<feature type="domain" description="HTH gntR-type" evidence="4">
    <location>
        <begin position="9"/>
        <end position="76"/>
    </location>
</feature>
<dbReference type="GO" id="GO:0003700">
    <property type="term" value="F:DNA-binding transcription factor activity"/>
    <property type="evidence" value="ECO:0007669"/>
    <property type="project" value="InterPro"/>
</dbReference>
<sequence length="225" mass="25070">MARRPVPRSKTSTAVVDYILEQIFEGHLRSGDRIDLEQVCRELDVSRLPVREAIVMLERDGIVSSAYHRGVFVEPFDTRSINDDFEIIGLLSGVAVRHLAEERDAEVIAALEGLVDELRAVPQGDRERVVELVRLILTTEHRAGGSRRLRAELRAFSGYLPLVFRISTNRSQVDTVEAHARVVRAIAAGDGEKAARHRLDDFREAGQRVVAELARRGVLSTEAGS</sequence>
<evidence type="ECO:0000256" key="3">
    <source>
        <dbReference type="ARBA" id="ARBA00023163"/>
    </source>
</evidence>